<feature type="transmembrane region" description="Helical" evidence="6">
    <location>
        <begin position="172"/>
        <end position="192"/>
    </location>
</feature>
<keyword evidence="5 6" id="KW-0472">Membrane</keyword>
<evidence type="ECO:0000313" key="8">
    <source>
        <dbReference type="Proteomes" id="UP000321157"/>
    </source>
</evidence>
<dbReference type="PANTHER" id="PTHR32196">
    <property type="entry name" value="ABC TRANSPORTER PERMEASE PROTEIN YPHD-RELATED-RELATED"/>
    <property type="match status" value="1"/>
</dbReference>
<sequence>MTQATTTSKSFINIHHLLRYSGYAAFFIVAVYFSLRSPAFLTPENLINILVQSSALGIVACGMASVLIGGGNHVIRGGNELSLAHNLALNVAVTAVLINNGYSFLTAYGVAVLCSICIGILNAFAIVKLKIIPLLGTLSMMYLLQGVIMLVTNNTVVSVADPTLISLANTRFLGVPIPVWIFAIVGFILYVLHHKTVFGNWMYAVGGNPQAARTAGVNINIVLAMTYMIAAITAAIASLLVIARLSGSSPGIGDIMLLDIILAGLMSAIFTRLSIPNIPGAIISAVFVGMLSNGFTLINVPTYWVYAIKGGLILVAVSITTIQQRRMIRNA</sequence>
<dbReference type="EMBL" id="BJXX01000175">
    <property type="protein sequence ID" value="GEN36288.1"/>
    <property type="molecule type" value="Genomic_DNA"/>
</dbReference>
<comment type="subcellular location">
    <subcellularLocation>
        <location evidence="1">Cell membrane</location>
        <topology evidence="1">Multi-pass membrane protein</topology>
    </subcellularLocation>
</comment>
<gene>
    <name evidence="7" type="ORF">ADA01nite_37480</name>
</gene>
<evidence type="ECO:0000256" key="5">
    <source>
        <dbReference type="ARBA" id="ARBA00023136"/>
    </source>
</evidence>
<feature type="transmembrane region" description="Helical" evidence="6">
    <location>
        <begin position="255"/>
        <end position="273"/>
    </location>
</feature>
<reference evidence="7 8" key="1">
    <citation type="submission" date="2019-07" db="EMBL/GenBank/DDBJ databases">
        <title>Whole genome shotgun sequence of Aneurinibacillus danicus NBRC 102444.</title>
        <authorList>
            <person name="Hosoyama A."/>
            <person name="Uohara A."/>
            <person name="Ohji S."/>
            <person name="Ichikawa N."/>
        </authorList>
    </citation>
    <scope>NUCLEOTIDE SEQUENCE [LARGE SCALE GENOMIC DNA]</scope>
    <source>
        <strain evidence="7 8">NBRC 102444</strain>
    </source>
</reference>
<feature type="transmembrane region" description="Helical" evidence="6">
    <location>
        <begin position="131"/>
        <end position="152"/>
    </location>
</feature>
<evidence type="ECO:0000256" key="2">
    <source>
        <dbReference type="ARBA" id="ARBA00022475"/>
    </source>
</evidence>
<dbReference type="AlphaFoldDB" id="A0A511VEA8"/>
<keyword evidence="3 6" id="KW-0812">Transmembrane</keyword>
<dbReference type="GO" id="GO:0022857">
    <property type="term" value="F:transmembrane transporter activity"/>
    <property type="evidence" value="ECO:0007669"/>
    <property type="project" value="InterPro"/>
</dbReference>
<feature type="transmembrane region" description="Helical" evidence="6">
    <location>
        <begin position="304"/>
        <end position="322"/>
    </location>
</feature>
<evidence type="ECO:0000256" key="1">
    <source>
        <dbReference type="ARBA" id="ARBA00004651"/>
    </source>
</evidence>
<feature type="transmembrane region" description="Helical" evidence="6">
    <location>
        <begin position="280"/>
        <end position="298"/>
    </location>
</feature>
<dbReference type="CDD" id="cd06579">
    <property type="entry name" value="TM_PBP1_transp_AraH_like"/>
    <property type="match status" value="1"/>
</dbReference>
<feature type="transmembrane region" description="Helical" evidence="6">
    <location>
        <begin position="17"/>
        <end position="35"/>
    </location>
</feature>
<feature type="transmembrane region" description="Helical" evidence="6">
    <location>
        <begin position="221"/>
        <end position="243"/>
    </location>
</feature>
<dbReference type="InterPro" id="IPR001851">
    <property type="entry name" value="ABC_transp_permease"/>
</dbReference>
<dbReference type="RefSeq" id="WP_146811928.1">
    <property type="nucleotide sequence ID" value="NZ_BJXX01000175.1"/>
</dbReference>
<organism evidence="7 8">
    <name type="scientific">Aneurinibacillus danicus</name>
    <dbReference type="NCBI Taxonomy" id="267746"/>
    <lineage>
        <taxon>Bacteria</taxon>
        <taxon>Bacillati</taxon>
        <taxon>Bacillota</taxon>
        <taxon>Bacilli</taxon>
        <taxon>Bacillales</taxon>
        <taxon>Paenibacillaceae</taxon>
        <taxon>Aneurinibacillus group</taxon>
        <taxon>Aneurinibacillus</taxon>
    </lineage>
</organism>
<comment type="caution">
    <text evidence="7">The sequence shown here is derived from an EMBL/GenBank/DDBJ whole genome shotgun (WGS) entry which is preliminary data.</text>
</comment>
<keyword evidence="8" id="KW-1185">Reference proteome</keyword>
<dbReference type="OrthoDB" id="9815820at2"/>
<evidence type="ECO:0000256" key="3">
    <source>
        <dbReference type="ARBA" id="ARBA00022692"/>
    </source>
</evidence>
<feature type="transmembrane region" description="Helical" evidence="6">
    <location>
        <begin position="104"/>
        <end position="124"/>
    </location>
</feature>
<keyword evidence="4 6" id="KW-1133">Transmembrane helix</keyword>
<feature type="transmembrane region" description="Helical" evidence="6">
    <location>
        <begin position="47"/>
        <end position="69"/>
    </location>
</feature>
<feature type="transmembrane region" description="Helical" evidence="6">
    <location>
        <begin position="81"/>
        <end position="98"/>
    </location>
</feature>
<keyword evidence="2" id="KW-1003">Cell membrane</keyword>
<proteinExistence type="predicted"/>
<accession>A0A511VEA8</accession>
<evidence type="ECO:0000313" key="7">
    <source>
        <dbReference type="EMBL" id="GEN36288.1"/>
    </source>
</evidence>
<protein>
    <submittedName>
        <fullName evidence="7">Sugar ABC transporter permease</fullName>
    </submittedName>
</protein>
<evidence type="ECO:0000256" key="6">
    <source>
        <dbReference type="SAM" id="Phobius"/>
    </source>
</evidence>
<name>A0A511VEA8_9BACL</name>
<dbReference type="Proteomes" id="UP000321157">
    <property type="component" value="Unassembled WGS sequence"/>
</dbReference>
<dbReference type="Pfam" id="PF02653">
    <property type="entry name" value="BPD_transp_2"/>
    <property type="match status" value="1"/>
</dbReference>
<evidence type="ECO:0000256" key="4">
    <source>
        <dbReference type="ARBA" id="ARBA00022989"/>
    </source>
</evidence>
<dbReference type="GO" id="GO:0005886">
    <property type="term" value="C:plasma membrane"/>
    <property type="evidence" value="ECO:0007669"/>
    <property type="project" value="UniProtKB-SubCell"/>
</dbReference>